<dbReference type="EMBL" id="MDEH01000010">
    <property type="protein sequence ID" value="PPU71453.1"/>
    <property type="molecule type" value="Genomic_DNA"/>
</dbReference>
<sequence length="84" mass="9352">MTAVMRWMKPPRWKVSDGGDHDADTRRLRSATFAMHTRGARHAHACTWEQHAGPALPTLVCSGTPGAQNEWRPHRPNPGSTHGF</sequence>
<feature type="region of interest" description="Disordered" evidence="1">
    <location>
        <begin position="1"/>
        <end position="22"/>
    </location>
</feature>
<evidence type="ECO:0000313" key="2">
    <source>
        <dbReference type="EMBL" id="PPU71453.1"/>
    </source>
</evidence>
<organism evidence="2 3">
    <name type="scientific">Xanthomonas melonis</name>
    <dbReference type="NCBI Taxonomy" id="56456"/>
    <lineage>
        <taxon>Bacteria</taxon>
        <taxon>Pseudomonadati</taxon>
        <taxon>Pseudomonadota</taxon>
        <taxon>Gammaproteobacteria</taxon>
        <taxon>Lysobacterales</taxon>
        <taxon>Lysobacteraceae</taxon>
        <taxon>Xanthomonas</taxon>
    </lineage>
</organism>
<accession>A0A2S7DCB5</accession>
<name>A0A2S7DCB5_9XANT</name>
<dbReference type="Proteomes" id="UP000239865">
    <property type="component" value="Unassembled WGS sequence"/>
</dbReference>
<dbReference type="AlphaFoldDB" id="A0A2S7DCB5"/>
<proteinExistence type="predicted"/>
<reference evidence="2 3" key="1">
    <citation type="submission" date="2016-08" db="EMBL/GenBank/DDBJ databases">
        <authorList>
            <person name="Seilhamer J.J."/>
        </authorList>
    </citation>
    <scope>NUCLEOTIDE SEQUENCE [LARGE SCALE GENOMIC DNA]</scope>
    <source>
        <strain evidence="2 3">CFBP4644</strain>
    </source>
</reference>
<comment type="caution">
    <text evidence="2">The sequence shown here is derived from an EMBL/GenBank/DDBJ whole genome shotgun (WGS) entry which is preliminary data.</text>
</comment>
<evidence type="ECO:0000313" key="3">
    <source>
        <dbReference type="Proteomes" id="UP000239865"/>
    </source>
</evidence>
<evidence type="ECO:0000256" key="1">
    <source>
        <dbReference type="SAM" id="MobiDB-lite"/>
    </source>
</evidence>
<feature type="region of interest" description="Disordered" evidence="1">
    <location>
        <begin position="63"/>
        <end position="84"/>
    </location>
</feature>
<gene>
    <name evidence="2" type="ORF">XmelCFBP4644_15800</name>
</gene>
<protein>
    <submittedName>
        <fullName evidence="2">Uncharacterized protein</fullName>
    </submittedName>
</protein>